<accession>A0A137NRD9</accession>
<dbReference type="OrthoDB" id="550575at2759"/>
<proteinExistence type="predicted"/>
<dbReference type="EMBL" id="KQ964908">
    <property type="protein sequence ID" value="KXN65333.1"/>
    <property type="molecule type" value="Genomic_DNA"/>
</dbReference>
<protein>
    <recommendedName>
        <fullName evidence="3">RNI-like protein</fullName>
    </recommendedName>
</protein>
<organism evidence="1 2">
    <name type="scientific">Conidiobolus coronatus (strain ATCC 28846 / CBS 209.66 / NRRL 28638)</name>
    <name type="common">Delacroixia coronata</name>
    <dbReference type="NCBI Taxonomy" id="796925"/>
    <lineage>
        <taxon>Eukaryota</taxon>
        <taxon>Fungi</taxon>
        <taxon>Fungi incertae sedis</taxon>
        <taxon>Zoopagomycota</taxon>
        <taxon>Entomophthoromycotina</taxon>
        <taxon>Entomophthoromycetes</taxon>
        <taxon>Entomophthorales</taxon>
        <taxon>Ancylistaceae</taxon>
        <taxon>Conidiobolus</taxon>
    </lineage>
</organism>
<dbReference type="InterPro" id="IPR032675">
    <property type="entry name" value="LRR_dom_sf"/>
</dbReference>
<feature type="non-terminal residue" evidence="1">
    <location>
        <position position="1"/>
    </location>
</feature>
<dbReference type="Gene3D" id="3.80.10.10">
    <property type="entry name" value="Ribonuclease Inhibitor"/>
    <property type="match status" value="1"/>
</dbReference>
<keyword evidence="2" id="KW-1185">Reference proteome</keyword>
<evidence type="ECO:0000313" key="1">
    <source>
        <dbReference type="EMBL" id="KXN65333.1"/>
    </source>
</evidence>
<reference evidence="1 2" key="1">
    <citation type="journal article" date="2015" name="Genome Biol. Evol.">
        <title>Phylogenomic analyses indicate that early fungi evolved digesting cell walls of algal ancestors of land plants.</title>
        <authorList>
            <person name="Chang Y."/>
            <person name="Wang S."/>
            <person name="Sekimoto S."/>
            <person name="Aerts A.L."/>
            <person name="Choi C."/>
            <person name="Clum A."/>
            <person name="LaButti K.M."/>
            <person name="Lindquist E.A."/>
            <person name="Yee Ngan C."/>
            <person name="Ohm R.A."/>
            <person name="Salamov A.A."/>
            <person name="Grigoriev I.V."/>
            <person name="Spatafora J.W."/>
            <person name="Berbee M.L."/>
        </authorList>
    </citation>
    <scope>NUCLEOTIDE SEQUENCE [LARGE SCALE GENOMIC DNA]</scope>
    <source>
        <strain evidence="1 2">NRRL 28638</strain>
    </source>
</reference>
<evidence type="ECO:0000313" key="2">
    <source>
        <dbReference type="Proteomes" id="UP000070444"/>
    </source>
</evidence>
<sequence length="411" mass="47664">KFNKPKNHFTLPYSYTNLFSEYFKFSGELYNNKETIDVKPYTSLELQIDLKVEKFEKDIRVCEGFVNELNLFDLFTVGYYIFPAFIQFQNLKSLNLRKCSVSYSAWCIVNYTLNCLTSLKIDNVTFIVSTIEEFDESKLILGKCLNSLEVGTCNYWITDLPWETTKFIFNTVEDKNHDPVKLPLICIPTLREITFDNHKVQNGWLAKFLILNPQLTSITIDLTEIDQSVINALAKSSNLTELDIQCCGLEPLNNQILEVPNLLSIKTLNIEYVCELSCDFINSLIISCSNLKSLNYSIGLFADCKTVITSFCTKSVPNLRNLNYLSINPMSEQLIETNLRNFTEVEHLELWNCDHIIMNLELPNYPTLLKKLIVLYNGRNFKVEDIKKKFNNFINWKCKFNNDKIVCSKLK</sequence>
<dbReference type="SUPFAM" id="SSF52047">
    <property type="entry name" value="RNI-like"/>
    <property type="match status" value="1"/>
</dbReference>
<dbReference type="AlphaFoldDB" id="A0A137NRD9"/>
<name>A0A137NRD9_CONC2</name>
<gene>
    <name evidence="1" type="ORF">CONCODRAFT_13111</name>
</gene>
<dbReference type="Proteomes" id="UP000070444">
    <property type="component" value="Unassembled WGS sequence"/>
</dbReference>
<evidence type="ECO:0008006" key="3">
    <source>
        <dbReference type="Google" id="ProtNLM"/>
    </source>
</evidence>